<dbReference type="CDD" id="cd16325">
    <property type="entry name" value="LolA"/>
    <property type="match status" value="1"/>
</dbReference>
<dbReference type="InterPro" id="IPR019207">
    <property type="entry name" value="DUF2092"/>
</dbReference>
<dbReference type="InterPro" id="IPR036249">
    <property type="entry name" value="Thioredoxin-like_sf"/>
</dbReference>
<evidence type="ECO:0000256" key="5">
    <source>
        <dbReference type="ARBA" id="ARBA00023284"/>
    </source>
</evidence>
<keyword evidence="5" id="KW-0676">Redox-active center</keyword>
<accession>S0EUE5</accession>
<evidence type="ECO:0000313" key="9">
    <source>
        <dbReference type="Proteomes" id="UP000014227"/>
    </source>
</evidence>
<feature type="signal peptide" evidence="6">
    <location>
        <begin position="1"/>
        <end position="26"/>
    </location>
</feature>
<dbReference type="InParanoid" id="S0EUE5"/>
<keyword evidence="2" id="KW-0201">Cytochrome c-type biogenesis</keyword>
<dbReference type="Pfam" id="PF09865">
    <property type="entry name" value="DUF2092"/>
    <property type="match status" value="1"/>
</dbReference>
<evidence type="ECO:0000313" key="8">
    <source>
        <dbReference type="EMBL" id="CCW34909.1"/>
    </source>
</evidence>
<dbReference type="Pfam" id="PF00578">
    <property type="entry name" value="AhpC-TSA"/>
    <property type="match status" value="1"/>
</dbReference>
<evidence type="ECO:0000256" key="3">
    <source>
        <dbReference type="ARBA" id="ARBA00022968"/>
    </source>
</evidence>
<dbReference type="RefSeq" id="WP_016482457.1">
    <property type="nucleotide sequence ID" value="NC_021487.1"/>
</dbReference>
<proteinExistence type="predicted"/>
<dbReference type="OrthoDB" id="634996at2"/>
<dbReference type="InterPro" id="IPR050553">
    <property type="entry name" value="Thioredoxin_ResA/DsbE_sf"/>
</dbReference>
<dbReference type="InterPro" id="IPR004564">
    <property type="entry name" value="OM_lipoprot_carrier_LolA-like"/>
</dbReference>
<dbReference type="EMBL" id="HF951689">
    <property type="protein sequence ID" value="CCW34909.1"/>
    <property type="molecule type" value="Genomic_DNA"/>
</dbReference>
<dbReference type="GO" id="GO:0030313">
    <property type="term" value="C:cell envelope"/>
    <property type="evidence" value="ECO:0007669"/>
    <property type="project" value="UniProtKB-SubCell"/>
</dbReference>
<dbReference type="eggNOG" id="COG2834">
    <property type="taxonomic scope" value="Bacteria"/>
</dbReference>
<dbReference type="SUPFAM" id="SSF89392">
    <property type="entry name" value="Prokaryotic lipoproteins and lipoprotein localization factors"/>
    <property type="match status" value="1"/>
</dbReference>
<comment type="subcellular location">
    <subcellularLocation>
        <location evidence="1">Cell envelope</location>
    </subcellularLocation>
</comment>
<dbReference type="GO" id="GO:0017004">
    <property type="term" value="P:cytochrome complex assembly"/>
    <property type="evidence" value="ECO:0007669"/>
    <property type="project" value="UniProtKB-KW"/>
</dbReference>
<keyword evidence="6" id="KW-0732">Signal</keyword>
<dbReference type="SUPFAM" id="SSF52833">
    <property type="entry name" value="Thioredoxin-like"/>
    <property type="match status" value="1"/>
</dbReference>
<keyword evidence="4" id="KW-1015">Disulfide bond</keyword>
<dbReference type="AlphaFoldDB" id="S0EUE5"/>
<dbReference type="GO" id="GO:0016491">
    <property type="term" value="F:oxidoreductase activity"/>
    <property type="evidence" value="ECO:0007669"/>
    <property type="project" value="InterPro"/>
</dbReference>
<evidence type="ECO:0000256" key="2">
    <source>
        <dbReference type="ARBA" id="ARBA00022748"/>
    </source>
</evidence>
<dbReference type="InterPro" id="IPR029046">
    <property type="entry name" value="LolA/LolB/LppX"/>
</dbReference>
<feature type="chain" id="PRO_5004485760" evidence="6">
    <location>
        <begin position="27"/>
        <end position="398"/>
    </location>
</feature>
<keyword evidence="3" id="KW-0735">Signal-anchor</keyword>
<feature type="domain" description="Thioredoxin" evidence="7">
    <location>
        <begin position="250"/>
        <end position="395"/>
    </location>
</feature>
<evidence type="ECO:0000259" key="7">
    <source>
        <dbReference type="PROSITE" id="PS51352"/>
    </source>
</evidence>
<evidence type="ECO:0000256" key="1">
    <source>
        <dbReference type="ARBA" id="ARBA00004196"/>
    </source>
</evidence>
<dbReference type="KEGG" id="ccz:CCALI_01087"/>
<keyword evidence="8" id="KW-0413">Isomerase</keyword>
<dbReference type="InterPro" id="IPR017937">
    <property type="entry name" value="Thioredoxin_CS"/>
</dbReference>
<dbReference type="eggNOG" id="COG0526">
    <property type="taxonomic scope" value="Bacteria"/>
</dbReference>
<dbReference type="InterPro" id="IPR013766">
    <property type="entry name" value="Thioredoxin_domain"/>
</dbReference>
<dbReference type="PRINTS" id="PR00421">
    <property type="entry name" value="THIOREDOXIN"/>
</dbReference>
<dbReference type="InterPro" id="IPR000866">
    <property type="entry name" value="AhpC/TSA"/>
</dbReference>
<dbReference type="CDD" id="cd02966">
    <property type="entry name" value="TlpA_like_family"/>
    <property type="match status" value="1"/>
</dbReference>
<organism evidence="8 9">
    <name type="scientific">Chthonomonas calidirosea (strain DSM 23976 / ICMP 18418 / T49)</name>
    <dbReference type="NCBI Taxonomy" id="1303518"/>
    <lineage>
        <taxon>Bacteria</taxon>
        <taxon>Bacillati</taxon>
        <taxon>Armatimonadota</taxon>
        <taxon>Chthonomonadia</taxon>
        <taxon>Chthonomonadales</taxon>
        <taxon>Chthonomonadaceae</taxon>
        <taxon>Chthonomonas</taxon>
    </lineage>
</organism>
<dbReference type="Proteomes" id="UP000014227">
    <property type="component" value="Chromosome I"/>
</dbReference>
<sequence length="398" mass="43701">MKTYHRLFVGLIGALCSLAPLRAAKADSALQNVRPDVAAVLKAATSAYDKLQAYEHTETWTLHSGDQKTTSAVTKLAFKRPNRFYIQTSSDGDLLVSDGQNLYIYRKAVQEYTKDAAPISLAKSDDLLGALPGNRFVSVLVVLIVQHNLDKASSFLSLATLAPPTSYHGQRCDDVVVKAGNTAIHLYFNKQTHLLAGAYLKHDTESVTEELSDVHTNGAVPNDLFTFTPPSDAKLVADLDDPEELALQQKYVGKPAVDFSLQDTKGKTWDIAELKGKVVIVDFWASWCGPCQMVMPTIEKIYEKYSDKDVVVLAVNTWDDPDACASFLKKHPEYKMNVLLDPAGKNAADSVATKLYGVQGIPTTLFIDKEGIVRTYAIGAHPPEFYMDQLKKLGIATD</sequence>
<evidence type="ECO:0000256" key="4">
    <source>
        <dbReference type="ARBA" id="ARBA00023157"/>
    </source>
</evidence>
<dbReference type="PANTHER" id="PTHR42852:SF6">
    <property type="entry name" value="THIOL:DISULFIDE INTERCHANGE PROTEIN DSBE"/>
    <property type="match status" value="1"/>
</dbReference>
<dbReference type="GO" id="GO:0016209">
    <property type="term" value="F:antioxidant activity"/>
    <property type="evidence" value="ECO:0007669"/>
    <property type="project" value="InterPro"/>
</dbReference>
<keyword evidence="3" id="KW-0812">Transmembrane</keyword>
<evidence type="ECO:0000256" key="6">
    <source>
        <dbReference type="SAM" id="SignalP"/>
    </source>
</evidence>
<dbReference type="HOGENOM" id="CLU_692046_0_0_0"/>
<dbReference type="STRING" id="454171.CP488_00069"/>
<dbReference type="Gene3D" id="3.40.30.10">
    <property type="entry name" value="Glutaredoxin"/>
    <property type="match status" value="1"/>
</dbReference>
<name>S0EUE5_CHTCT</name>
<dbReference type="GO" id="GO:0016853">
    <property type="term" value="F:isomerase activity"/>
    <property type="evidence" value="ECO:0007669"/>
    <property type="project" value="UniProtKB-KW"/>
</dbReference>
<protein>
    <submittedName>
        <fullName evidence="8">Thiol-disulfide isomerase and thioredoxins</fullName>
    </submittedName>
</protein>
<dbReference type="PROSITE" id="PS00194">
    <property type="entry name" value="THIOREDOXIN_1"/>
    <property type="match status" value="1"/>
</dbReference>
<keyword evidence="9" id="KW-1185">Reference proteome</keyword>
<dbReference type="PANTHER" id="PTHR42852">
    <property type="entry name" value="THIOL:DISULFIDE INTERCHANGE PROTEIN DSBE"/>
    <property type="match status" value="1"/>
</dbReference>
<dbReference type="PROSITE" id="PS51352">
    <property type="entry name" value="THIOREDOXIN_2"/>
    <property type="match status" value="1"/>
</dbReference>
<reference evidence="9" key="1">
    <citation type="submission" date="2013-03" db="EMBL/GenBank/DDBJ databases">
        <title>Genome sequence of Chthonomonas calidirosea, the first sequenced genome from the Armatimonadetes phylum (formally candidate division OP10).</title>
        <authorList>
            <person name="Lee K.C.Y."/>
            <person name="Morgan X.C."/>
            <person name="Dunfield P.F."/>
            <person name="Tamas I."/>
            <person name="Houghton K.M."/>
            <person name="Vyssotski M."/>
            <person name="Ryan J.L.J."/>
            <person name="Lagutin K."/>
            <person name="McDonald I.R."/>
            <person name="Stott M.B."/>
        </authorList>
    </citation>
    <scope>NUCLEOTIDE SEQUENCE [LARGE SCALE GENOMIC DNA]</scope>
    <source>
        <strain evidence="9">DSM 23976 / ICMP 18418 / T49</strain>
    </source>
</reference>
<dbReference type="Gene3D" id="2.50.20.10">
    <property type="entry name" value="Lipoprotein localisation LolA/LolB/LppX"/>
    <property type="match status" value="1"/>
</dbReference>
<dbReference type="PATRIC" id="fig|1303518.3.peg.1107"/>
<gene>
    <name evidence="8" type="ORF">CCALI_01087</name>
</gene>